<dbReference type="Pfam" id="PF14009">
    <property type="entry name" value="PADRE"/>
    <property type="match status" value="1"/>
</dbReference>
<dbReference type="PANTHER" id="PTHR33052">
    <property type="entry name" value="DUF4228 DOMAIN PROTEIN-RELATED"/>
    <property type="match status" value="1"/>
</dbReference>
<name>A0AAD7LZ57_QUISA</name>
<dbReference type="AlphaFoldDB" id="A0AAD7LZ57"/>
<sequence>FFNINGVEEGMSRFSHLICSQKLNFSDRSMGCCLSSAGIQSETPLSLAAKIISLNGTLRQYPIPVTVAQVLQAETEFMEPPSSSSSSSSSSSLICNSDSLYYDSYVLSLDSEHQLQANQIYFVLPSSKFQHRLTASDMAALAVKASVALQNAHGPRRNKARISPLLFVHQSITSNYEDEPSTSASAINSKTLGKLSPAAAVVKAAISSRPGCKVHLRQEIAQIHF</sequence>
<dbReference type="InterPro" id="IPR025322">
    <property type="entry name" value="PADRE_dom"/>
</dbReference>
<feature type="non-terminal residue" evidence="1">
    <location>
        <position position="1"/>
    </location>
</feature>
<comment type="caution">
    <text evidence="1">The sequence shown here is derived from an EMBL/GenBank/DDBJ whole genome shotgun (WGS) entry which is preliminary data.</text>
</comment>
<dbReference type="KEGG" id="qsa:O6P43_016410"/>
<evidence type="ECO:0000313" key="2">
    <source>
        <dbReference type="Proteomes" id="UP001163823"/>
    </source>
</evidence>
<dbReference type="EMBL" id="JARAOO010000006">
    <property type="protein sequence ID" value="KAJ7967025.1"/>
    <property type="molecule type" value="Genomic_DNA"/>
</dbReference>
<keyword evidence="2" id="KW-1185">Reference proteome</keyword>
<reference evidence="1" key="1">
    <citation type="journal article" date="2023" name="Science">
        <title>Elucidation of the pathway for biosynthesis of saponin adjuvants from the soapbark tree.</title>
        <authorList>
            <person name="Reed J."/>
            <person name="Orme A."/>
            <person name="El-Demerdash A."/>
            <person name="Owen C."/>
            <person name="Martin L.B.B."/>
            <person name="Misra R.C."/>
            <person name="Kikuchi S."/>
            <person name="Rejzek M."/>
            <person name="Martin A.C."/>
            <person name="Harkess A."/>
            <person name="Leebens-Mack J."/>
            <person name="Louveau T."/>
            <person name="Stephenson M.J."/>
            <person name="Osbourn A."/>
        </authorList>
    </citation>
    <scope>NUCLEOTIDE SEQUENCE</scope>
    <source>
        <strain evidence="1">S10</strain>
    </source>
</reference>
<proteinExistence type="predicted"/>
<protein>
    <submittedName>
        <fullName evidence="1">HTH-type transcriptional regulator</fullName>
    </submittedName>
</protein>
<accession>A0AAD7LZ57</accession>
<evidence type="ECO:0000313" key="1">
    <source>
        <dbReference type="EMBL" id="KAJ7967025.1"/>
    </source>
</evidence>
<dbReference type="Proteomes" id="UP001163823">
    <property type="component" value="Chromosome 6"/>
</dbReference>
<gene>
    <name evidence="1" type="ORF">O6P43_016410</name>
</gene>
<organism evidence="1 2">
    <name type="scientific">Quillaja saponaria</name>
    <name type="common">Soap bark tree</name>
    <dbReference type="NCBI Taxonomy" id="32244"/>
    <lineage>
        <taxon>Eukaryota</taxon>
        <taxon>Viridiplantae</taxon>
        <taxon>Streptophyta</taxon>
        <taxon>Embryophyta</taxon>
        <taxon>Tracheophyta</taxon>
        <taxon>Spermatophyta</taxon>
        <taxon>Magnoliopsida</taxon>
        <taxon>eudicotyledons</taxon>
        <taxon>Gunneridae</taxon>
        <taxon>Pentapetalae</taxon>
        <taxon>rosids</taxon>
        <taxon>fabids</taxon>
        <taxon>Fabales</taxon>
        <taxon>Quillajaceae</taxon>
        <taxon>Quillaja</taxon>
    </lineage>
</organism>